<gene>
    <name evidence="3" type="ORF">GWK10_08250</name>
</gene>
<proteinExistence type="inferred from homology"/>
<comment type="similarity">
    <text evidence="1">Belongs to the universal stress protein A family.</text>
</comment>
<keyword evidence="4" id="KW-1185">Reference proteome</keyword>
<evidence type="ECO:0000313" key="3">
    <source>
        <dbReference type="EMBL" id="NER17199.1"/>
    </source>
</evidence>
<evidence type="ECO:0000256" key="1">
    <source>
        <dbReference type="ARBA" id="ARBA00008791"/>
    </source>
</evidence>
<reference evidence="3 4" key="1">
    <citation type="submission" date="2020-01" db="EMBL/GenBank/DDBJ databases">
        <title>Spongiivirga citrea KCTC 32990T.</title>
        <authorList>
            <person name="Wang G."/>
        </authorList>
    </citation>
    <scope>NUCLEOTIDE SEQUENCE [LARGE SCALE GENOMIC DNA]</scope>
    <source>
        <strain evidence="3 4">KCTC 32990</strain>
    </source>
</reference>
<dbReference type="Gene3D" id="3.40.50.12370">
    <property type="match status" value="1"/>
</dbReference>
<evidence type="ECO:0000313" key="4">
    <source>
        <dbReference type="Proteomes" id="UP000474296"/>
    </source>
</evidence>
<dbReference type="SUPFAM" id="SSF52402">
    <property type="entry name" value="Adenine nucleotide alpha hydrolases-like"/>
    <property type="match status" value="1"/>
</dbReference>
<dbReference type="PRINTS" id="PR01438">
    <property type="entry name" value="UNVRSLSTRESS"/>
</dbReference>
<feature type="domain" description="UspA" evidence="2">
    <location>
        <begin position="1"/>
        <end position="134"/>
    </location>
</feature>
<dbReference type="RefSeq" id="WP_164031444.1">
    <property type="nucleotide sequence ID" value="NZ_JAABOQ010000003.1"/>
</dbReference>
<sequence>MKNILVPLSSSLNNKQTLQYAVDFAAQVGCDVYVTSLFKIARAKNLPKDVSVPAIAKQQLDSCIQSVDKKNVSVESLPLEGDDIQESIELLHQKLHIDLIILAPQGLSVNETLYLGEHAGAVVKRTQIPVLIVPRGYEYKPIKRILMALKSGVVKRTQKLKVLEIIKDKLQAEIRLFLVKTATFKDEDAAINPVLHSLVNSEKTTENSTIFQAVLEHLNENEPDLLCVFKRKQGFFEKLWDDNTVKKIDFESRIPLLVLKGAD</sequence>
<name>A0A6M0CMW7_9FLAO</name>
<dbReference type="EMBL" id="JAABOQ010000003">
    <property type="protein sequence ID" value="NER17199.1"/>
    <property type="molecule type" value="Genomic_DNA"/>
</dbReference>
<accession>A0A6M0CMW7</accession>
<dbReference type="Proteomes" id="UP000474296">
    <property type="component" value="Unassembled WGS sequence"/>
</dbReference>
<organism evidence="3 4">
    <name type="scientific">Spongiivirga citrea</name>
    <dbReference type="NCBI Taxonomy" id="1481457"/>
    <lineage>
        <taxon>Bacteria</taxon>
        <taxon>Pseudomonadati</taxon>
        <taxon>Bacteroidota</taxon>
        <taxon>Flavobacteriia</taxon>
        <taxon>Flavobacteriales</taxon>
        <taxon>Flavobacteriaceae</taxon>
        <taxon>Spongiivirga</taxon>
    </lineage>
</organism>
<evidence type="ECO:0000259" key="2">
    <source>
        <dbReference type="Pfam" id="PF00582"/>
    </source>
</evidence>
<dbReference type="InterPro" id="IPR006015">
    <property type="entry name" value="Universal_stress_UspA"/>
</dbReference>
<dbReference type="Pfam" id="PF00582">
    <property type="entry name" value="Usp"/>
    <property type="match status" value="1"/>
</dbReference>
<protein>
    <submittedName>
        <fullName evidence="3">Universal stress protein</fullName>
    </submittedName>
</protein>
<dbReference type="AlphaFoldDB" id="A0A6M0CMW7"/>
<comment type="caution">
    <text evidence="3">The sequence shown here is derived from an EMBL/GenBank/DDBJ whole genome shotgun (WGS) entry which is preliminary data.</text>
</comment>
<dbReference type="InterPro" id="IPR006016">
    <property type="entry name" value="UspA"/>
</dbReference>
<dbReference type="CDD" id="cd00293">
    <property type="entry name" value="USP-like"/>
    <property type="match status" value="1"/>
</dbReference>